<reference evidence="1 2" key="1">
    <citation type="journal article" date="2022" name="Microbiol. Resour. Announc.">
        <title>Complete Genome Sequences of Thermus Strains Isolated from Senami Hot Spring in Japan.</title>
        <authorList>
            <person name="Miyazaki K."/>
        </authorList>
    </citation>
    <scope>NUCLEOTIDE SEQUENCE [LARGE SCALE GENOMIC DNA]</scope>
    <source>
        <strain evidence="1 2">SNM4-1</strain>
    </source>
</reference>
<accession>A0ABM7XKW5</accession>
<evidence type="ECO:0000313" key="2">
    <source>
        <dbReference type="Proteomes" id="UP000831120"/>
    </source>
</evidence>
<keyword evidence="2" id="KW-1185">Reference proteome</keyword>
<name>A0ABM7XKW5_THEBO</name>
<dbReference type="Proteomes" id="UP000831120">
    <property type="component" value="Chromosome"/>
</dbReference>
<dbReference type="EMBL" id="AP025593">
    <property type="protein sequence ID" value="BDG16972.1"/>
    <property type="molecule type" value="Genomic_DNA"/>
</dbReference>
<protein>
    <submittedName>
        <fullName evidence="1">Uncharacterized protein</fullName>
    </submittedName>
</protein>
<evidence type="ECO:0000313" key="1">
    <source>
        <dbReference type="EMBL" id="BDG16972.1"/>
    </source>
</evidence>
<dbReference type="RefSeq" id="WP_244362244.1">
    <property type="nucleotide sequence ID" value="NZ_AP025593.1"/>
</dbReference>
<organism evidence="1 2">
    <name type="scientific">Thermus brockianus</name>
    <dbReference type="NCBI Taxonomy" id="56956"/>
    <lineage>
        <taxon>Bacteria</taxon>
        <taxon>Thermotogati</taxon>
        <taxon>Deinococcota</taxon>
        <taxon>Deinococci</taxon>
        <taxon>Thermales</taxon>
        <taxon>Thermaceae</taxon>
        <taxon>Thermus</taxon>
    </lineage>
</organism>
<gene>
    <name evidence="1" type="ORF">TbrSNM41_17060</name>
</gene>
<sequence length="73" mass="8020">MPEVVVALCLETGTWEAVVLAEGRVVGYGSSPDHGVAVEAAILEARAKGVAAHFPHRPRPGLGWFWKWLEERR</sequence>
<proteinExistence type="predicted"/>